<dbReference type="InterPro" id="IPR038464">
    <property type="entry name" value="Ribosomal_eL38_sf"/>
</dbReference>
<evidence type="ECO:0000259" key="10">
    <source>
        <dbReference type="PROSITE" id="PS51186"/>
    </source>
</evidence>
<keyword evidence="6" id="KW-0012">Acyltransferase</keyword>
<evidence type="ECO:0000313" key="12">
    <source>
        <dbReference type="Proteomes" id="UP000285301"/>
    </source>
</evidence>
<evidence type="ECO:0000256" key="9">
    <source>
        <dbReference type="RuleBase" id="RU003445"/>
    </source>
</evidence>
<dbReference type="AlphaFoldDB" id="A0A443RRA2"/>
<evidence type="ECO:0000256" key="5">
    <source>
        <dbReference type="ARBA" id="ARBA00023274"/>
    </source>
</evidence>
<proteinExistence type="inferred from homology"/>
<evidence type="ECO:0000256" key="1">
    <source>
        <dbReference type="ARBA" id="ARBA00007803"/>
    </source>
</evidence>
<sequence>MPKQIKEIKDFLLTARRKDAKSVKIKRNKDNTKFKVRCSRYLFTLVIQDREKAEKLKQSLPPGLQVKELKQIFGEKVVLVPYTSSHVPKYHEWMRDAELQYLTASEPLSLEDEFEMQKSWVRDENKCTFIVLNRETYEHTQCEVQSMIGDVNLFLSESEREKAEIEVMIAEKSERGKGKGKEALLLMMRFALDIIGIHVFEAKIKFDNTASQRMFEKLGFKETQRSDIFQEITYILNVKSGPFLLQLHRNTNHLQYKLL</sequence>
<reference evidence="11 12" key="1">
    <citation type="journal article" date="2018" name="Gigascience">
        <title>Genomes of trombidid mites reveal novel predicted allergens and laterally-transferred genes associated with secondary metabolism.</title>
        <authorList>
            <person name="Dong X."/>
            <person name="Chaisiri K."/>
            <person name="Xia D."/>
            <person name="Armstrong S.D."/>
            <person name="Fang Y."/>
            <person name="Donnelly M.J."/>
            <person name="Kadowaki T."/>
            <person name="McGarry J.W."/>
            <person name="Darby A.C."/>
            <person name="Makepeace B.L."/>
        </authorList>
    </citation>
    <scope>NUCLEOTIDE SEQUENCE [LARGE SCALE GENOMIC DNA]</scope>
    <source>
        <strain evidence="11">UoL-WK</strain>
    </source>
</reference>
<dbReference type="GO" id="GO:1990904">
    <property type="term" value="C:ribonucleoprotein complex"/>
    <property type="evidence" value="ECO:0007669"/>
    <property type="project" value="UniProtKB-KW"/>
</dbReference>
<feature type="domain" description="N-acetyltransferase" evidence="10">
    <location>
        <begin position="77"/>
        <end position="239"/>
    </location>
</feature>
<dbReference type="GO" id="GO:0008080">
    <property type="term" value="F:N-acetyltransferase activity"/>
    <property type="evidence" value="ECO:0007669"/>
    <property type="project" value="InterPro"/>
</dbReference>
<evidence type="ECO:0000256" key="6">
    <source>
        <dbReference type="ARBA" id="ARBA00023315"/>
    </source>
</evidence>
<protein>
    <recommendedName>
        <fullName evidence="7">Large ribosomal subunit protein eL38</fullName>
    </recommendedName>
    <alternativeName>
        <fullName evidence="8">60S ribosomal protein L38</fullName>
    </alternativeName>
</protein>
<dbReference type="PANTHER" id="PTHR13256">
    <property type="entry name" value="N-ACETYLTRANSFERASE 9"/>
    <property type="match status" value="1"/>
</dbReference>
<keyword evidence="12" id="KW-1185">Reference proteome</keyword>
<evidence type="ECO:0000256" key="2">
    <source>
        <dbReference type="ARBA" id="ARBA00009342"/>
    </source>
</evidence>
<keyword evidence="5 9" id="KW-0687">Ribonucleoprotein</keyword>
<dbReference type="FunFam" id="3.30.720.90:FF:000001">
    <property type="entry name" value="60S ribosomal protein L38"/>
    <property type="match status" value="1"/>
</dbReference>
<evidence type="ECO:0000256" key="3">
    <source>
        <dbReference type="ARBA" id="ARBA00022679"/>
    </source>
</evidence>
<evidence type="ECO:0000313" key="11">
    <source>
        <dbReference type="EMBL" id="RWS17787.1"/>
    </source>
</evidence>
<dbReference type="InterPro" id="IPR000182">
    <property type="entry name" value="GNAT_dom"/>
</dbReference>
<comment type="similarity">
    <text evidence="1 9">Belongs to the eukaryotic ribosomal protein eL38 family.</text>
</comment>
<dbReference type="Pfam" id="PF13302">
    <property type="entry name" value="Acetyltransf_3"/>
    <property type="match status" value="1"/>
</dbReference>
<dbReference type="Proteomes" id="UP000285301">
    <property type="component" value="Unassembled WGS sequence"/>
</dbReference>
<gene>
    <name evidence="11" type="ORF">B4U79_08908</name>
</gene>
<dbReference type="Gene3D" id="3.30.720.90">
    <property type="match status" value="1"/>
</dbReference>
<dbReference type="SUPFAM" id="SSF55729">
    <property type="entry name" value="Acyl-CoA N-acyltransferases (Nat)"/>
    <property type="match status" value="1"/>
</dbReference>
<dbReference type="GO" id="GO:0006412">
    <property type="term" value="P:translation"/>
    <property type="evidence" value="ECO:0007669"/>
    <property type="project" value="InterPro"/>
</dbReference>
<dbReference type="Gene3D" id="3.40.630.30">
    <property type="match status" value="1"/>
</dbReference>
<dbReference type="GO" id="GO:0003735">
    <property type="term" value="F:structural constituent of ribosome"/>
    <property type="evidence" value="ECO:0007669"/>
    <property type="project" value="InterPro"/>
</dbReference>
<evidence type="ECO:0000256" key="7">
    <source>
        <dbReference type="ARBA" id="ARBA00035235"/>
    </source>
</evidence>
<dbReference type="InterPro" id="IPR002675">
    <property type="entry name" value="Ribosomal_eL38"/>
</dbReference>
<evidence type="ECO:0000256" key="4">
    <source>
        <dbReference type="ARBA" id="ARBA00022980"/>
    </source>
</evidence>
<evidence type="ECO:0000256" key="8">
    <source>
        <dbReference type="ARBA" id="ARBA00035338"/>
    </source>
</evidence>
<keyword evidence="4 9" id="KW-0689">Ribosomal protein</keyword>
<dbReference type="GO" id="GO:0005840">
    <property type="term" value="C:ribosome"/>
    <property type="evidence" value="ECO:0007669"/>
    <property type="project" value="UniProtKB-KW"/>
</dbReference>
<dbReference type="InterPro" id="IPR016181">
    <property type="entry name" value="Acyl_CoA_acyltransferase"/>
</dbReference>
<dbReference type="OrthoDB" id="5043642at2759"/>
<dbReference type="InterPro" id="IPR039135">
    <property type="entry name" value="NAT9-like"/>
</dbReference>
<organism evidence="11 12">
    <name type="scientific">Dinothrombium tinctorium</name>
    <dbReference type="NCBI Taxonomy" id="1965070"/>
    <lineage>
        <taxon>Eukaryota</taxon>
        <taxon>Metazoa</taxon>
        <taxon>Ecdysozoa</taxon>
        <taxon>Arthropoda</taxon>
        <taxon>Chelicerata</taxon>
        <taxon>Arachnida</taxon>
        <taxon>Acari</taxon>
        <taxon>Acariformes</taxon>
        <taxon>Trombidiformes</taxon>
        <taxon>Prostigmata</taxon>
        <taxon>Anystina</taxon>
        <taxon>Parasitengona</taxon>
        <taxon>Trombidioidea</taxon>
        <taxon>Trombidiidae</taxon>
        <taxon>Dinothrombium</taxon>
    </lineage>
</organism>
<dbReference type="PROSITE" id="PS51186">
    <property type="entry name" value="GNAT"/>
    <property type="match status" value="1"/>
</dbReference>
<comment type="similarity">
    <text evidence="2">Belongs to the acetyltransferase family. GNAT subfamily.</text>
</comment>
<dbReference type="EMBL" id="NCKU01000035">
    <property type="protein sequence ID" value="RWS17787.1"/>
    <property type="molecule type" value="Genomic_DNA"/>
</dbReference>
<comment type="caution">
    <text evidence="11">The sequence shown here is derived from an EMBL/GenBank/DDBJ whole genome shotgun (WGS) entry which is preliminary data.</text>
</comment>
<keyword evidence="3 11" id="KW-0808">Transferase</keyword>
<accession>A0A443RRA2</accession>
<dbReference type="Pfam" id="PF01781">
    <property type="entry name" value="Ribosomal_L38e"/>
    <property type="match status" value="1"/>
</dbReference>
<dbReference type="PANTHER" id="PTHR13256:SF16">
    <property type="entry name" value="ALPHA_BETA-TUBULIN-N-ACETYLTRANSFERASE 9"/>
    <property type="match status" value="1"/>
</dbReference>
<name>A0A443RRA2_9ACAR</name>
<dbReference type="STRING" id="1965070.A0A443RRA2"/>